<feature type="region of interest" description="Disordered" evidence="1">
    <location>
        <begin position="381"/>
        <end position="407"/>
    </location>
</feature>
<feature type="compositionally biased region" description="Low complexity" evidence="1">
    <location>
        <begin position="480"/>
        <end position="498"/>
    </location>
</feature>
<feature type="compositionally biased region" description="Acidic residues" evidence="1">
    <location>
        <begin position="391"/>
        <end position="402"/>
    </location>
</feature>
<feature type="compositionally biased region" description="Low complexity" evidence="1">
    <location>
        <begin position="444"/>
        <end position="468"/>
    </location>
</feature>
<gene>
    <name evidence="2" type="ORF">PPERSA_09904</name>
</gene>
<name>A0A0V0QU29_PSEPJ</name>
<evidence type="ECO:0000313" key="3">
    <source>
        <dbReference type="Proteomes" id="UP000054937"/>
    </source>
</evidence>
<evidence type="ECO:0000256" key="1">
    <source>
        <dbReference type="SAM" id="MobiDB-lite"/>
    </source>
</evidence>
<organism evidence="2 3">
    <name type="scientific">Pseudocohnilembus persalinus</name>
    <name type="common">Ciliate</name>
    <dbReference type="NCBI Taxonomy" id="266149"/>
    <lineage>
        <taxon>Eukaryota</taxon>
        <taxon>Sar</taxon>
        <taxon>Alveolata</taxon>
        <taxon>Ciliophora</taxon>
        <taxon>Intramacronucleata</taxon>
        <taxon>Oligohymenophorea</taxon>
        <taxon>Scuticociliatia</taxon>
        <taxon>Philasterida</taxon>
        <taxon>Pseudocohnilembidae</taxon>
        <taxon>Pseudocohnilembus</taxon>
    </lineage>
</organism>
<sequence length="567" mass="67369">MLGNLNLENISHREGQFGFILRQEYYGFVKQLSEIFLKQNAGNRYFNIQFFLQRKTDGYKFLVENWSFELKDLQKCQATYKKNAIQSFLINIKDKIKKEELNLNLSILVRQIAVILTQSTLWKNYLQIDKDDMLFQTFRLKHFLDYKLTYFQQKEDDQWLSQENVKSTNLKMVQIGHHFLLETKVSFFDDMDMLRKVPLLNKHQVHSNNQCKKSKRERFLSDNIFSDNYDEEHSNNKQSQHLQHKGKLQFGKHRFEKRLSGNNKFLSCGKLNELEEEALKDSQEKEEQKKQQNEKTTSKTPKNLQSPDSETNNKQKQKLNKREQFRKRVAENKSLLCSDFLQRNQIDEKDIEIVQTNNQYGQDSIISMYSKKDDITIISTPEELKIKSPEDEPLNTDDEENNLENQNLDEYQDEYGDEDEEYYNNLGQNNEENIEFELCGNLDSNQQTPKKQSSKSSFGKQQQQSKNKSSQKQRAKNLGQQQQLKQRQLQQQQQFQQQKNRKFSQYYDDEQEITADTNALSESQQKEEFRIFMDGVLQGMEIYLDEVQDEPITKAQSDLQLALQIFQ</sequence>
<evidence type="ECO:0000313" key="2">
    <source>
        <dbReference type="EMBL" id="KRX05764.1"/>
    </source>
</evidence>
<feature type="region of interest" description="Disordered" evidence="1">
    <location>
        <begin position="277"/>
        <end position="324"/>
    </location>
</feature>
<proteinExistence type="predicted"/>
<comment type="caution">
    <text evidence="2">The sequence shown here is derived from an EMBL/GenBank/DDBJ whole genome shotgun (WGS) entry which is preliminary data.</text>
</comment>
<dbReference type="OMA" id="ISHREGQ"/>
<reference evidence="2 3" key="1">
    <citation type="journal article" date="2015" name="Sci. Rep.">
        <title>Genome of the facultative scuticociliatosis pathogen Pseudocohnilembus persalinus provides insight into its virulence through horizontal gene transfer.</title>
        <authorList>
            <person name="Xiong J."/>
            <person name="Wang G."/>
            <person name="Cheng J."/>
            <person name="Tian M."/>
            <person name="Pan X."/>
            <person name="Warren A."/>
            <person name="Jiang C."/>
            <person name="Yuan D."/>
            <person name="Miao W."/>
        </authorList>
    </citation>
    <scope>NUCLEOTIDE SEQUENCE [LARGE SCALE GENOMIC DNA]</scope>
    <source>
        <strain evidence="2">36N120E</strain>
    </source>
</reference>
<dbReference type="AlphaFoldDB" id="A0A0V0QU29"/>
<feature type="compositionally biased region" description="Polar residues" evidence="1">
    <location>
        <begin position="298"/>
        <end position="314"/>
    </location>
</feature>
<accession>A0A0V0QU29</accession>
<protein>
    <submittedName>
        <fullName evidence="2">Uncharacterized protein</fullName>
    </submittedName>
</protein>
<dbReference type="EMBL" id="LDAU01000105">
    <property type="protein sequence ID" value="KRX05764.1"/>
    <property type="molecule type" value="Genomic_DNA"/>
</dbReference>
<dbReference type="Proteomes" id="UP000054937">
    <property type="component" value="Unassembled WGS sequence"/>
</dbReference>
<dbReference type="InParanoid" id="A0A0V0QU29"/>
<feature type="region of interest" description="Disordered" evidence="1">
    <location>
        <begin position="442"/>
        <end position="503"/>
    </location>
</feature>
<keyword evidence="3" id="KW-1185">Reference proteome</keyword>
<feature type="compositionally biased region" description="Basic and acidic residues" evidence="1">
    <location>
        <begin position="277"/>
        <end position="297"/>
    </location>
</feature>